<dbReference type="InterPro" id="IPR013702">
    <property type="entry name" value="FIST_domain_N"/>
</dbReference>
<dbReference type="KEGG" id="nde:NIDE0322"/>
<protein>
    <recommendedName>
        <fullName evidence="10">FIST C-domain domain-containing protein</fullName>
    </recommendedName>
</protein>
<dbReference type="Pfam" id="PF10442">
    <property type="entry name" value="FIST_C"/>
    <property type="match status" value="1"/>
</dbReference>
<feature type="domain" description="FIST C-domain" evidence="7">
    <location>
        <begin position="235"/>
        <end position="379"/>
    </location>
</feature>
<keyword evidence="3" id="KW-0812">Transmembrane</keyword>
<proteinExistence type="predicted"/>
<evidence type="ECO:0000259" key="6">
    <source>
        <dbReference type="SMART" id="SM00897"/>
    </source>
</evidence>
<feature type="domain" description="FIST" evidence="6">
    <location>
        <begin position="40"/>
        <end position="234"/>
    </location>
</feature>
<evidence type="ECO:0000313" key="9">
    <source>
        <dbReference type="Proteomes" id="UP000001660"/>
    </source>
</evidence>
<dbReference type="InterPro" id="IPR019494">
    <property type="entry name" value="FIST_C"/>
</dbReference>
<dbReference type="Pfam" id="PF08495">
    <property type="entry name" value="FIST"/>
    <property type="match status" value="1"/>
</dbReference>
<evidence type="ECO:0008006" key="10">
    <source>
        <dbReference type="Google" id="ProtNLM"/>
    </source>
</evidence>
<dbReference type="InterPro" id="IPR016741">
    <property type="entry name" value="UCP018953"/>
</dbReference>
<keyword evidence="2" id="KW-1003">Cell membrane</keyword>
<evidence type="ECO:0000256" key="4">
    <source>
        <dbReference type="ARBA" id="ARBA00022989"/>
    </source>
</evidence>
<evidence type="ECO:0000256" key="2">
    <source>
        <dbReference type="ARBA" id="ARBA00022475"/>
    </source>
</evidence>
<organism evidence="8 9">
    <name type="scientific">Nitrospira defluvii</name>
    <dbReference type="NCBI Taxonomy" id="330214"/>
    <lineage>
        <taxon>Bacteria</taxon>
        <taxon>Pseudomonadati</taxon>
        <taxon>Nitrospirota</taxon>
        <taxon>Nitrospiria</taxon>
        <taxon>Nitrospirales</taxon>
        <taxon>Nitrospiraceae</taxon>
        <taxon>Nitrospira</taxon>
    </lineage>
</organism>
<gene>
    <name evidence="8" type="ORF">NIDE0322</name>
</gene>
<dbReference type="HOGENOM" id="CLU_055814_0_0_0"/>
<dbReference type="eggNOG" id="COG4398">
    <property type="taxonomic scope" value="Bacteria"/>
</dbReference>
<reference evidence="8 9" key="1">
    <citation type="journal article" date="2010" name="Proc. Natl. Acad. Sci. U.S.A.">
        <title>A Nitrospira metagenome illuminates the physiology and evolution of globally important nitrite-oxidizing bacteria.</title>
        <authorList>
            <person name="Lucker S."/>
            <person name="Wagner M."/>
            <person name="Maixner F."/>
            <person name="Pelletier E."/>
            <person name="Koch H."/>
            <person name="Vacherie B."/>
            <person name="Rattei T."/>
            <person name="Sinninghe Damste J."/>
            <person name="Spieck E."/>
            <person name="Le Paslier D."/>
            <person name="Daims H."/>
        </authorList>
    </citation>
    <scope>NUCLEOTIDE SEQUENCE [LARGE SCALE GENOMIC DNA]</scope>
</reference>
<comment type="subcellular location">
    <subcellularLocation>
        <location evidence="1">Cell membrane</location>
        <topology evidence="1">Multi-pass membrane protein</topology>
    </subcellularLocation>
</comment>
<dbReference type="SMART" id="SM00897">
    <property type="entry name" value="FIST"/>
    <property type="match status" value="1"/>
</dbReference>
<evidence type="ECO:0000259" key="7">
    <source>
        <dbReference type="SMART" id="SM01204"/>
    </source>
</evidence>
<dbReference type="SMART" id="SM01204">
    <property type="entry name" value="FIST_C"/>
    <property type="match status" value="1"/>
</dbReference>
<evidence type="ECO:0000256" key="3">
    <source>
        <dbReference type="ARBA" id="ARBA00022692"/>
    </source>
</evidence>
<dbReference type="PANTHER" id="PTHR14939:SF5">
    <property type="entry name" value="F-BOX ONLY PROTEIN 22"/>
    <property type="match status" value="1"/>
</dbReference>
<dbReference type="PANTHER" id="PTHR14939">
    <property type="entry name" value="F-BOX ONLY PROTEIN 22"/>
    <property type="match status" value="1"/>
</dbReference>
<keyword evidence="9" id="KW-1185">Reference proteome</keyword>
<dbReference type="OrthoDB" id="9770435at2"/>
<keyword evidence="5" id="KW-0472">Membrane</keyword>
<evidence type="ECO:0000256" key="1">
    <source>
        <dbReference type="ARBA" id="ARBA00004651"/>
    </source>
</evidence>
<evidence type="ECO:0000313" key="8">
    <source>
        <dbReference type="EMBL" id="CBK40101.1"/>
    </source>
</evidence>
<evidence type="ECO:0000256" key="5">
    <source>
        <dbReference type="ARBA" id="ARBA00023136"/>
    </source>
</evidence>
<dbReference type="AlphaFoldDB" id="D8PA42"/>
<name>D8PA42_9BACT</name>
<dbReference type="PIRSF" id="PIRSF018953">
    <property type="entry name" value="UCP018953"/>
    <property type="match status" value="1"/>
</dbReference>
<dbReference type="STRING" id="330214.NIDE0322"/>
<keyword evidence="4" id="KW-1133">Transmembrane helix</keyword>
<dbReference type="Proteomes" id="UP000001660">
    <property type="component" value="Chromosome"/>
</dbReference>
<accession>D8PA42</accession>
<dbReference type="GO" id="GO:0005886">
    <property type="term" value="C:plasma membrane"/>
    <property type="evidence" value="ECO:0007669"/>
    <property type="project" value="UniProtKB-SubCell"/>
</dbReference>
<dbReference type="EMBL" id="FP929003">
    <property type="protein sequence ID" value="CBK40101.1"/>
    <property type="molecule type" value="Genomic_DNA"/>
</dbReference>
<sequence>MILTPPSTLRFASALTRHADVQTAADELIRSIREQLGSSRIDVAFLFISVQHADQAETLSHALRTALGPDTLVGCTGEGVIATGREVETGPAATLWAAHLPGVIAHPLRLSFSSVHDQFSLRDWPDLDYGGESAPVMLLFADPFSTPLQDVLGLIEERYPHARALGGLAGGGQDLAENRLFLDDEVYSDGLVGVALSGNISVRTVISQGCRPIGDRFIVTKAEHNVIQELGGIPALHCLQTVFGQLSMDERAQAQRALHIGIAMDEQRAQFTRGDFLIRNLLGADQQTGAIVVGDVIQEGQTVQFQVRDAQSADEDLHALLAASRLDESQRPLGALLFSCCGRGKGLFGVPNHDASVLGEQLGAIPLAGFFAQGELGPVGGRNFLHGYTASIAIFSEPDRSDTQASKH</sequence>